<protein>
    <submittedName>
        <fullName evidence="1">Dolichol-phosphate mannosyltransferase</fullName>
    </submittedName>
</protein>
<evidence type="ECO:0000313" key="2">
    <source>
        <dbReference type="Proteomes" id="UP000249402"/>
    </source>
</evidence>
<dbReference type="SUPFAM" id="SSF53474">
    <property type="entry name" value="alpha/beta-Hydrolases"/>
    <property type="match status" value="1"/>
</dbReference>
<dbReference type="RefSeq" id="XP_025574087.1">
    <property type="nucleotide sequence ID" value="XM_025717885.1"/>
</dbReference>
<dbReference type="GeneID" id="37222750"/>
<accession>A0A395GWM1</accession>
<dbReference type="OrthoDB" id="10034502at2759"/>
<dbReference type="InterPro" id="IPR029058">
    <property type="entry name" value="AB_hydrolase_fold"/>
</dbReference>
<dbReference type="InterPro" id="IPR013744">
    <property type="entry name" value="SidJ"/>
</dbReference>
<dbReference type="EMBL" id="KZ824444">
    <property type="protein sequence ID" value="RAK99759.1"/>
    <property type="molecule type" value="Genomic_DNA"/>
</dbReference>
<organism evidence="1 2">
    <name type="scientific">Aspergillus ibericus CBS 121593</name>
    <dbReference type="NCBI Taxonomy" id="1448316"/>
    <lineage>
        <taxon>Eukaryota</taxon>
        <taxon>Fungi</taxon>
        <taxon>Dikarya</taxon>
        <taxon>Ascomycota</taxon>
        <taxon>Pezizomycotina</taxon>
        <taxon>Eurotiomycetes</taxon>
        <taxon>Eurotiomycetidae</taxon>
        <taxon>Eurotiales</taxon>
        <taxon>Aspergillaceae</taxon>
        <taxon>Aspergillus</taxon>
        <taxon>Aspergillus subgen. Circumdati</taxon>
    </lineage>
</organism>
<dbReference type="PANTHER" id="PTHR31591">
    <property type="entry name" value="UPF0613 PROTEIN PB24D3.06C"/>
    <property type="match status" value="1"/>
</dbReference>
<dbReference type="AlphaFoldDB" id="A0A395GWM1"/>
<name>A0A395GWM1_9EURO</name>
<keyword evidence="1" id="KW-0808">Transferase</keyword>
<dbReference type="Gene3D" id="3.40.50.1820">
    <property type="entry name" value="alpha/beta hydrolase"/>
    <property type="match status" value="1"/>
</dbReference>
<reference evidence="1 2" key="1">
    <citation type="submission" date="2018-02" db="EMBL/GenBank/DDBJ databases">
        <title>The genomes of Aspergillus section Nigri reveals drivers in fungal speciation.</title>
        <authorList>
            <consortium name="DOE Joint Genome Institute"/>
            <person name="Vesth T.C."/>
            <person name="Nybo J."/>
            <person name="Theobald S."/>
            <person name="Brandl J."/>
            <person name="Frisvad J.C."/>
            <person name="Nielsen K.F."/>
            <person name="Lyhne E.K."/>
            <person name="Kogle M.E."/>
            <person name="Kuo A."/>
            <person name="Riley R."/>
            <person name="Clum A."/>
            <person name="Nolan M."/>
            <person name="Lipzen A."/>
            <person name="Salamov A."/>
            <person name="Henrissat B."/>
            <person name="Wiebenga A."/>
            <person name="De vries R.P."/>
            <person name="Grigoriev I.V."/>
            <person name="Mortensen U.H."/>
            <person name="Andersen M.R."/>
            <person name="Baker S.E."/>
        </authorList>
    </citation>
    <scope>NUCLEOTIDE SEQUENCE [LARGE SCALE GENOMIC DNA]</scope>
    <source>
        <strain evidence="1 2">CBS 121593</strain>
    </source>
</reference>
<gene>
    <name evidence="1" type="ORF">BO80DRAFT_409398</name>
</gene>
<keyword evidence="2" id="KW-1185">Reference proteome</keyword>
<proteinExistence type="predicted"/>
<dbReference type="VEuPathDB" id="FungiDB:BO80DRAFT_409398"/>
<sequence>MANPGILHQYAPGLVAFEFTTPNTTPHSANALLFVGGLTDGLLTVPYVQTLASNLTSDPTNTWSIFNVLLTTSYQGWGVNSLDRDVEEIAQCVNYVRKLKGPNAKIVIMGHSTGSQDVLHYLSASNPVAYNPDVNGLKYITRPRVDGAIMQAPMSDRQGLQLALTNAETIGAYEQLVSMARITEPRTLLPLNLTGTVGFDPETPMNAWRFLSLASPDSPQHPRQDDLFSSDLSDQRLLETFGVVGERGLLGYRLMTLYSGNDEYATPELDMPLMLKRWENATNTGAGEIKWDAQGSAVIPGATHNVQDVGQAELVERVRGYLGRCEQTNKT</sequence>
<dbReference type="Proteomes" id="UP000249402">
    <property type="component" value="Unassembled WGS sequence"/>
</dbReference>
<dbReference type="Pfam" id="PF08538">
    <property type="entry name" value="DUF1749"/>
    <property type="match status" value="1"/>
</dbReference>
<keyword evidence="1" id="KW-0328">Glycosyltransferase</keyword>
<evidence type="ECO:0000313" key="1">
    <source>
        <dbReference type="EMBL" id="RAK99759.1"/>
    </source>
</evidence>
<dbReference type="GO" id="GO:0016757">
    <property type="term" value="F:glycosyltransferase activity"/>
    <property type="evidence" value="ECO:0007669"/>
    <property type="project" value="UniProtKB-KW"/>
</dbReference>
<dbReference type="PANTHER" id="PTHR31591:SF5">
    <property type="entry name" value="DOLICHOL-PHOSPHATE MANNOSYLTRANSFERASE"/>
    <property type="match status" value="1"/>
</dbReference>